<dbReference type="Proteomes" id="UP000838160">
    <property type="component" value="Unassembled WGS sequence"/>
</dbReference>
<evidence type="ECO:0000259" key="3">
    <source>
        <dbReference type="Pfam" id="PF02018"/>
    </source>
</evidence>
<dbReference type="InterPro" id="IPR008979">
    <property type="entry name" value="Galactose-bd-like_sf"/>
</dbReference>
<dbReference type="InterPro" id="IPR032179">
    <property type="entry name" value="Cry22Aa_Ig-like"/>
</dbReference>
<gene>
    <name evidence="5" type="ORF">VHP8226_03617</name>
</gene>
<dbReference type="InterPro" id="IPR051846">
    <property type="entry name" value="SH2_domain_adapters"/>
</dbReference>
<organism evidence="5 6">
    <name type="scientific">Vibrio hippocampi</name>
    <dbReference type="NCBI Taxonomy" id="654686"/>
    <lineage>
        <taxon>Bacteria</taxon>
        <taxon>Pseudomonadati</taxon>
        <taxon>Pseudomonadota</taxon>
        <taxon>Gammaproteobacteria</taxon>
        <taxon>Vibrionales</taxon>
        <taxon>Vibrionaceae</taxon>
        <taxon>Vibrio</taxon>
    </lineage>
</organism>
<sequence>MNKNGKFRLSNVAMCVALGLTLVGCSSDDDDTVVTTPSPSEEYVADQGFHISPTQGVFSGEDGEQPQFVVPTNAQTPIVTSDVATQTDSTRNVVQFTTADDAGLVAGFDVGSISIDSLPEESTIEFDLRLVGVASTSASMTQYSDSATQWTFLVEGQNSSGADVTSTIDFVSEPTEEWGHFVFTKSELINNNADITNIVAIKMYPNKDATVYNVDNVAIYPEYRDSEGPKLTLIGGASITQLNYPDAVDVFEDPGYSVTDNQDDPTEINVKQTYGDLGEVDADSNGTYQITYSAVDTTGNVGKPVTRTVIIEAAPDVENDVTPPVLTLNGAATVRVELDGEYVELGATANDDVDGEITDITITSDVDVHTVGDYTVTYTATDSSDNTGKVERSVTVYQPVESENLVVNGDFSTEIGEEWILDQGEGKTEIVDGQLVISDFTPGATWQPRLVQSSVSLEQGQSYVATFDAKAGEARNIVLQIGELLTADPWYLPIMDDTTVGLTTEMESYSIQFTASENAANPGHVIFAVGGGAATPITLDNISLAAVTAEMIAPEITLTGSAVRMAVGDEYVEPGYSATDNVDGDLTASVVVTGDDFSTSEVGTHTVTYTVEDSDGNETVAERTVYVLAAADIDNLMINGDFSSGLEGWLLFGTDAEVIDGAVKYTTGVIKKERFAQGSIEPGDELVVSMKLKGAFTDGGVFKVGLHSESAEDSGLPAASQWAEYWSVSSDWQTVEIPWTLGENADSISVELLVTGPTAQEVYLDDITVKHATF</sequence>
<dbReference type="RefSeq" id="WP_237486421.1">
    <property type="nucleotide sequence ID" value="NZ_CAKLCM010000003.1"/>
</dbReference>
<evidence type="ECO:0000313" key="6">
    <source>
        <dbReference type="Proteomes" id="UP000838160"/>
    </source>
</evidence>
<dbReference type="Pfam" id="PF02018">
    <property type="entry name" value="CBM_4_9"/>
    <property type="match status" value="1"/>
</dbReference>
<comment type="caution">
    <text evidence="5">The sequence shown here is derived from an EMBL/GenBank/DDBJ whole genome shotgun (WGS) entry which is preliminary data.</text>
</comment>
<dbReference type="SUPFAM" id="SSF49785">
    <property type="entry name" value="Galactose-binding domain-like"/>
    <property type="match status" value="3"/>
</dbReference>
<dbReference type="InterPro" id="IPR003305">
    <property type="entry name" value="CenC_carb-bd"/>
</dbReference>
<feature type="domain" description="Pesticidal crystal protein Cry22Aa Ig-like" evidence="4">
    <location>
        <begin position="251"/>
        <end position="311"/>
    </location>
</feature>
<dbReference type="PROSITE" id="PS51257">
    <property type="entry name" value="PROKAR_LIPOPROTEIN"/>
    <property type="match status" value="1"/>
</dbReference>
<dbReference type="Gene3D" id="2.60.120.260">
    <property type="entry name" value="Galactose-binding domain-like"/>
    <property type="match status" value="2"/>
</dbReference>
<dbReference type="PANTHER" id="PTHR15127">
    <property type="entry name" value="HEAVYWEIGHT, ISOFORM A"/>
    <property type="match status" value="1"/>
</dbReference>
<name>A0ABM8ZMV7_9VIBR</name>
<dbReference type="Pfam" id="PF16403">
    <property type="entry name" value="Bact_surface_Ig-like"/>
    <property type="match status" value="3"/>
</dbReference>
<protein>
    <recommendedName>
        <fullName evidence="7">DUF5011 domain-containing protein</fullName>
    </recommendedName>
</protein>
<keyword evidence="6" id="KW-1185">Reference proteome</keyword>
<reference evidence="5" key="1">
    <citation type="submission" date="2021-12" db="EMBL/GenBank/DDBJ databases">
        <authorList>
            <person name="Rodrigo-Torres L."/>
            <person name="Arahal R. D."/>
            <person name="Lucena T."/>
        </authorList>
    </citation>
    <scope>NUCLEOTIDE SEQUENCE</scope>
    <source>
        <strain evidence="5">CECT 8226</strain>
    </source>
</reference>
<evidence type="ECO:0000256" key="2">
    <source>
        <dbReference type="ARBA" id="ARBA00022999"/>
    </source>
</evidence>
<evidence type="ECO:0000313" key="5">
    <source>
        <dbReference type="EMBL" id="CAH0529861.1"/>
    </source>
</evidence>
<dbReference type="PANTHER" id="PTHR15127:SF32">
    <property type="entry name" value="HEAVYWEIGHT, ISOFORM A"/>
    <property type="match status" value="1"/>
</dbReference>
<dbReference type="Gene3D" id="2.60.40.10">
    <property type="entry name" value="Immunoglobulins"/>
    <property type="match status" value="3"/>
</dbReference>
<feature type="domain" description="Pesticidal crystal protein Cry22Aa Ig-like" evidence="4">
    <location>
        <begin position="557"/>
        <end position="627"/>
    </location>
</feature>
<keyword evidence="2" id="KW-0727">SH2 domain</keyword>
<feature type="domain" description="CBM-cenC" evidence="3">
    <location>
        <begin position="404"/>
        <end position="524"/>
    </location>
</feature>
<dbReference type="EMBL" id="CAKLCM010000003">
    <property type="protein sequence ID" value="CAH0529861.1"/>
    <property type="molecule type" value="Genomic_DNA"/>
</dbReference>
<evidence type="ECO:0008006" key="7">
    <source>
        <dbReference type="Google" id="ProtNLM"/>
    </source>
</evidence>
<feature type="domain" description="Pesticidal crystal protein Cry22Aa Ig-like" evidence="4">
    <location>
        <begin position="326"/>
        <end position="396"/>
    </location>
</feature>
<evidence type="ECO:0000256" key="1">
    <source>
        <dbReference type="ARBA" id="ARBA00022801"/>
    </source>
</evidence>
<keyword evidence="1" id="KW-0378">Hydrolase</keyword>
<dbReference type="InterPro" id="IPR013783">
    <property type="entry name" value="Ig-like_fold"/>
</dbReference>
<evidence type="ECO:0000259" key="4">
    <source>
        <dbReference type="Pfam" id="PF16403"/>
    </source>
</evidence>
<proteinExistence type="predicted"/>
<accession>A0ABM8ZMV7</accession>